<sequence length="367" mass="39318">MGDRKKKGFPFFSNSGSGDLSDPLAGSARVQSDFDLRPAQPLGEQKPQQAALSPPTMSRVRRIFRLGRRSPSPGHGVEREMNTPTANSSQTRAVPASECVRPYSSYSDSSALQINAGGDVTVEPSGGHCSPSSACAQGSSAMSVSAPIIQISHSDSESMASKNPIPPSICSPHTPTSICHVQASAETDVQAPHTNSALDPDAMEASSQVWAKALEIAKKKLSDNNLPPLDLTNLTSQSAEENIEAVVKALNTAQEDDKKNRWSYTWRGKEVIVVERLVWAGVWAIMRVALNHVEAIEGFEVAIAALLEKMSICEFYAGIYIGAPLSSLSAANSLQRQCMLDSALPELYASVIVFAVKARVYFEARGT</sequence>
<feature type="compositionally biased region" description="Polar residues" evidence="1">
    <location>
        <begin position="82"/>
        <end position="92"/>
    </location>
</feature>
<accession>A0A3N4LX72</accession>
<proteinExistence type="predicted"/>
<feature type="region of interest" description="Disordered" evidence="1">
    <location>
        <begin position="1"/>
        <end position="100"/>
    </location>
</feature>
<dbReference type="Proteomes" id="UP000267821">
    <property type="component" value="Unassembled WGS sequence"/>
</dbReference>
<organism evidence="2 3">
    <name type="scientific">Terfezia boudieri ATCC MYA-4762</name>
    <dbReference type="NCBI Taxonomy" id="1051890"/>
    <lineage>
        <taxon>Eukaryota</taxon>
        <taxon>Fungi</taxon>
        <taxon>Dikarya</taxon>
        <taxon>Ascomycota</taxon>
        <taxon>Pezizomycotina</taxon>
        <taxon>Pezizomycetes</taxon>
        <taxon>Pezizales</taxon>
        <taxon>Pezizaceae</taxon>
        <taxon>Terfezia</taxon>
    </lineage>
</organism>
<evidence type="ECO:0000313" key="3">
    <source>
        <dbReference type="Proteomes" id="UP000267821"/>
    </source>
</evidence>
<dbReference type="OrthoDB" id="7464126at2759"/>
<keyword evidence="3" id="KW-1185">Reference proteome</keyword>
<evidence type="ECO:0008006" key="4">
    <source>
        <dbReference type="Google" id="ProtNLM"/>
    </source>
</evidence>
<protein>
    <recommendedName>
        <fullName evidence="4">NWD NACHT-NTPase N-terminal domain-containing protein</fullName>
    </recommendedName>
</protein>
<reference evidence="2 3" key="1">
    <citation type="journal article" date="2018" name="Nat. Ecol. Evol.">
        <title>Pezizomycetes genomes reveal the molecular basis of ectomycorrhizal truffle lifestyle.</title>
        <authorList>
            <person name="Murat C."/>
            <person name="Payen T."/>
            <person name="Noel B."/>
            <person name="Kuo A."/>
            <person name="Morin E."/>
            <person name="Chen J."/>
            <person name="Kohler A."/>
            <person name="Krizsan K."/>
            <person name="Balestrini R."/>
            <person name="Da Silva C."/>
            <person name="Montanini B."/>
            <person name="Hainaut M."/>
            <person name="Levati E."/>
            <person name="Barry K.W."/>
            <person name="Belfiori B."/>
            <person name="Cichocki N."/>
            <person name="Clum A."/>
            <person name="Dockter R.B."/>
            <person name="Fauchery L."/>
            <person name="Guy J."/>
            <person name="Iotti M."/>
            <person name="Le Tacon F."/>
            <person name="Lindquist E.A."/>
            <person name="Lipzen A."/>
            <person name="Malagnac F."/>
            <person name="Mello A."/>
            <person name="Molinier V."/>
            <person name="Miyauchi S."/>
            <person name="Poulain J."/>
            <person name="Riccioni C."/>
            <person name="Rubini A."/>
            <person name="Sitrit Y."/>
            <person name="Splivallo R."/>
            <person name="Traeger S."/>
            <person name="Wang M."/>
            <person name="Zifcakova L."/>
            <person name="Wipf D."/>
            <person name="Zambonelli A."/>
            <person name="Paolocci F."/>
            <person name="Nowrousian M."/>
            <person name="Ottonello S."/>
            <person name="Baldrian P."/>
            <person name="Spatafora J.W."/>
            <person name="Henrissat B."/>
            <person name="Nagy L.G."/>
            <person name="Aury J.M."/>
            <person name="Wincker P."/>
            <person name="Grigoriev I.V."/>
            <person name="Bonfante P."/>
            <person name="Martin F.M."/>
        </authorList>
    </citation>
    <scope>NUCLEOTIDE SEQUENCE [LARGE SCALE GENOMIC DNA]</scope>
    <source>
        <strain evidence="2 3">ATCC MYA-4762</strain>
    </source>
</reference>
<dbReference type="InParanoid" id="A0A3N4LX72"/>
<evidence type="ECO:0000313" key="2">
    <source>
        <dbReference type="EMBL" id="RPB22655.1"/>
    </source>
</evidence>
<feature type="compositionally biased region" description="Basic residues" evidence="1">
    <location>
        <begin position="59"/>
        <end position="68"/>
    </location>
</feature>
<evidence type="ECO:0000256" key="1">
    <source>
        <dbReference type="SAM" id="MobiDB-lite"/>
    </source>
</evidence>
<dbReference type="AlphaFoldDB" id="A0A3N4LX72"/>
<gene>
    <name evidence="2" type="ORF">L211DRAFT_315335</name>
</gene>
<name>A0A3N4LX72_9PEZI</name>
<dbReference type="EMBL" id="ML121550">
    <property type="protein sequence ID" value="RPB22655.1"/>
    <property type="molecule type" value="Genomic_DNA"/>
</dbReference>